<dbReference type="GO" id="GO:0000160">
    <property type="term" value="P:phosphorelay signal transduction system"/>
    <property type="evidence" value="ECO:0007669"/>
    <property type="project" value="InterPro"/>
</dbReference>
<dbReference type="InterPro" id="IPR050706">
    <property type="entry name" value="Cyclic-di-GMP_PDE-like"/>
</dbReference>
<dbReference type="PANTHER" id="PTHR33121">
    <property type="entry name" value="CYCLIC DI-GMP PHOSPHODIESTERASE PDEF"/>
    <property type="match status" value="1"/>
</dbReference>
<dbReference type="InterPro" id="IPR011006">
    <property type="entry name" value="CheY-like_superfamily"/>
</dbReference>
<dbReference type="SUPFAM" id="SSF52172">
    <property type="entry name" value="CheY-like"/>
    <property type="match status" value="1"/>
</dbReference>
<dbReference type="SMART" id="SM00267">
    <property type="entry name" value="GGDEF"/>
    <property type="match status" value="1"/>
</dbReference>
<dbReference type="SUPFAM" id="SSF55073">
    <property type="entry name" value="Nucleotide cyclase"/>
    <property type="match status" value="1"/>
</dbReference>
<dbReference type="RefSeq" id="WP_094266470.1">
    <property type="nucleotide sequence ID" value="NZ_NOIH01000002.1"/>
</dbReference>
<dbReference type="Gene3D" id="3.20.20.450">
    <property type="entry name" value="EAL domain"/>
    <property type="match status" value="1"/>
</dbReference>
<dbReference type="Proteomes" id="UP000215181">
    <property type="component" value="Unassembled WGS sequence"/>
</dbReference>
<evidence type="ECO:0000259" key="5">
    <source>
        <dbReference type="PROSITE" id="PS50887"/>
    </source>
</evidence>
<feature type="modified residue" description="4-aspartylphosphate" evidence="1">
    <location>
        <position position="85"/>
    </location>
</feature>
<dbReference type="GO" id="GO:0071111">
    <property type="term" value="F:cyclic-guanylate-specific phosphodiesterase activity"/>
    <property type="evidence" value="ECO:0007669"/>
    <property type="project" value="InterPro"/>
</dbReference>
<evidence type="ECO:0000256" key="2">
    <source>
        <dbReference type="SAM" id="MobiDB-lite"/>
    </source>
</evidence>
<dbReference type="EMBL" id="NOIH01000002">
    <property type="protein sequence ID" value="OYD55672.1"/>
    <property type="molecule type" value="Genomic_DNA"/>
</dbReference>
<feature type="compositionally biased region" description="Acidic residues" evidence="2">
    <location>
        <begin position="1"/>
        <end position="13"/>
    </location>
</feature>
<dbReference type="CDD" id="cd01949">
    <property type="entry name" value="GGDEF"/>
    <property type="match status" value="1"/>
</dbReference>
<feature type="domain" description="EAL" evidence="4">
    <location>
        <begin position="489"/>
        <end position="743"/>
    </location>
</feature>
<dbReference type="PANTHER" id="PTHR33121:SF71">
    <property type="entry name" value="OXYGEN SENSOR PROTEIN DOSP"/>
    <property type="match status" value="1"/>
</dbReference>
<reference evidence="6 7" key="1">
    <citation type="submission" date="2017-07" db="EMBL/GenBank/DDBJ databases">
        <title>Thauera sp. KNDSS-Mac4 genome sequence and assembly.</title>
        <authorList>
            <person name="Mayilraj S."/>
        </authorList>
    </citation>
    <scope>NUCLEOTIDE SEQUENCE [LARGE SCALE GENOMIC DNA]</scope>
    <source>
        <strain evidence="6 7">KNDSS-Mac4</strain>
    </source>
</reference>
<dbReference type="InterPro" id="IPR029787">
    <property type="entry name" value="Nucleotide_cyclase"/>
</dbReference>
<feature type="domain" description="GGDEF" evidence="5">
    <location>
        <begin position="353"/>
        <end position="480"/>
    </location>
</feature>
<keyword evidence="7" id="KW-1185">Reference proteome</keyword>
<dbReference type="InterPro" id="IPR001789">
    <property type="entry name" value="Sig_transdc_resp-reg_receiver"/>
</dbReference>
<dbReference type="Gene3D" id="3.40.50.2300">
    <property type="match status" value="1"/>
</dbReference>
<accession>A0A235F334</accession>
<evidence type="ECO:0000313" key="6">
    <source>
        <dbReference type="EMBL" id="OYD55672.1"/>
    </source>
</evidence>
<dbReference type="SUPFAM" id="SSF141868">
    <property type="entry name" value="EAL domain-like"/>
    <property type="match status" value="1"/>
</dbReference>
<sequence length="747" mass="81168">MTQDGDDLLDFLDDAPGSAPAPRNGRPPWKVLVVDDDPDVHESTAFALRGLEIEGRALHLLHASSGTGCIATLRSEEDVAVVLLDVVMEQSDAGLITVGRIRDELGLHHTRIILRTGQPGQAPEIDTIRRYDINDYKTKSELTRHKLFTTLTTAIRSYAQLCRLEESRRGLEQIVVASYDLMARDGLAGFAAGVITQIAGLLGIPSEGLVCASLTDPAADISPEHLLIIAAAGCFSHLVQHPVSEIQDPEIVANLTQALREQRNLVTQRSVTLCFNGREGSRFAAFVDSPEPLGEVDRRLLEVFCTNISLCADNVELVARLRDTAFVDALLGLPNRSALIQRLDDLIHGGCIAEHTLVLIDVDQFAETNDMFGNVYGDRLLAAICDRLRSALPADCLIARIASDTFAVLGRAAMVDGAALCPLFEHPFDVEGIERLVSVSMGFARGEGRSRHGMEVLNNASIALKRAKALGQGAQQWYSHDIGEESRAHIRLLHGLHQAFERNQLFLAFQPQVSLESGRAVGVEALLRWRREDGSFVPPDQFIPVAERSGLIVALGTWVLQTALAARARLAEAGHGDVRMAINVSPVQLRDPAYLEALDALLARSPIAPGRLEFEITESVAVMGVARASGLLAGIKARGIELAIDDFGTGFSSLSYLDKLPVDRLKIDRSFVGQLDSADSGGRIAEMIVPLGQCLGMGVVAEGVETPEQAERLRALGCKEVQGYLYARPMPFEELLGWLQTRKEMHA</sequence>
<feature type="region of interest" description="Disordered" evidence="2">
    <location>
        <begin position="1"/>
        <end position="29"/>
    </location>
</feature>
<dbReference type="InterPro" id="IPR021800">
    <property type="entry name" value="DUF3369"/>
</dbReference>
<dbReference type="InterPro" id="IPR000160">
    <property type="entry name" value="GGDEF_dom"/>
</dbReference>
<dbReference type="InterPro" id="IPR043128">
    <property type="entry name" value="Rev_trsase/Diguanyl_cyclase"/>
</dbReference>
<name>A0A235F334_9RHOO</name>
<feature type="domain" description="Response regulatory" evidence="3">
    <location>
        <begin position="30"/>
        <end position="154"/>
    </location>
</feature>
<dbReference type="NCBIfam" id="TIGR00254">
    <property type="entry name" value="GGDEF"/>
    <property type="match status" value="1"/>
</dbReference>
<dbReference type="InterPro" id="IPR035919">
    <property type="entry name" value="EAL_sf"/>
</dbReference>
<proteinExistence type="predicted"/>
<dbReference type="PROSITE" id="PS50887">
    <property type="entry name" value="GGDEF"/>
    <property type="match status" value="1"/>
</dbReference>
<dbReference type="InterPro" id="IPR001633">
    <property type="entry name" value="EAL_dom"/>
</dbReference>
<dbReference type="SMART" id="SM00052">
    <property type="entry name" value="EAL"/>
    <property type="match status" value="1"/>
</dbReference>
<protein>
    <submittedName>
        <fullName evidence="6">Response regulator receiver protein</fullName>
    </submittedName>
</protein>
<dbReference type="CDD" id="cd01948">
    <property type="entry name" value="EAL"/>
    <property type="match status" value="1"/>
</dbReference>
<organism evidence="6 7">
    <name type="scientific">Thauera propionica</name>
    <dbReference type="NCBI Taxonomy" id="2019431"/>
    <lineage>
        <taxon>Bacteria</taxon>
        <taxon>Pseudomonadati</taxon>
        <taxon>Pseudomonadota</taxon>
        <taxon>Betaproteobacteria</taxon>
        <taxon>Rhodocyclales</taxon>
        <taxon>Zoogloeaceae</taxon>
        <taxon>Thauera</taxon>
    </lineage>
</organism>
<evidence type="ECO:0000259" key="4">
    <source>
        <dbReference type="PROSITE" id="PS50883"/>
    </source>
</evidence>
<dbReference type="Pfam" id="PF00563">
    <property type="entry name" value="EAL"/>
    <property type="match status" value="1"/>
</dbReference>
<keyword evidence="1" id="KW-0597">Phosphoprotein</keyword>
<dbReference type="PROSITE" id="PS50883">
    <property type="entry name" value="EAL"/>
    <property type="match status" value="1"/>
</dbReference>
<dbReference type="Pfam" id="PF11849">
    <property type="entry name" value="DUF3369"/>
    <property type="match status" value="1"/>
</dbReference>
<dbReference type="AlphaFoldDB" id="A0A235F334"/>
<dbReference type="Gene3D" id="3.30.70.270">
    <property type="match status" value="1"/>
</dbReference>
<dbReference type="OrthoDB" id="9813903at2"/>
<evidence type="ECO:0000259" key="3">
    <source>
        <dbReference type="PROSITE" id="PS50110"/>
    </source>
</evidence>
<comment type="caution">
    <text evidence="6">The sequence shown here is derived from an EMBL/GenBank/DDBJ whole genome shotgun (WGS) entry which is preliminary data.</text>
</comment>
<evidence type="ECO:0000313" key="7">
    <source>
        <dbReference type="Proteomes" id="UP000215181"/>
    </source>
</evidence>
<dbReference type="PROSITE" id="PS50110">
    <property type="entry name" value="RESPONSE_REGULATORY"/>
    <property type="match status" value="1"/>
</dbReference>
<dbReference type="Pfam" id="PF00990">
    <property type="entry name" value="GGDEF"/>
    <property type="match status" value="1"/>
</dbReference>
<gene>
    <name evidence="6" type="ORF">CGK74_00540</name>
</gene>
<evidence type="ECO:0000256" key="1">
    <source>
        <dbReference type="PROSITE-ProRule" id="PRU00169"/>
    </source>
</evidence>